<reference evidence="7 8" key="1">
    <citation type="submission" date="2015-06" db="EMBL/GenBank/DDBJ databases">
        <title>Draft genome of the ant-associated black yeast Phialophora attae CBS 131958.</title>
        <authorList>
            <person name="Moreno L.F."/>
            <person name="Stielow B.J."/>
            <person name="de Hoog S."/>
            <person name="Vicente V.A."/>
            <person name="Weiss V.A."/>
            <person name="de Vries M."/>
            <person name="Cruz L.M."/>
            <person name="Souza E.M."/>
        </authorList>
    </citation>
    <scope>NUCLEOTIDE SEQUENCE [LARGE SCALE GENOMIC DNA]</scope>
    <source>
        <strain evidence="7 8">CBS 131958</strain>
    </source>
</reference>
<feature type="transmembrane region" description="Helical" evidence="5">
    <location>
        <begin position="308"/>
        <end position="326"/>
    </location>
</feature>
<keyword evidence="8" id="KW-1185">Reference proteome</keyword>
<evidence type="ECO:0000313" key="7">
    <source>
        <dbReference type="EMBL" id="KPI45398.1"/>
    </source>
</evidence>
<evidence type="ECO:0000256" key="3">
    <source>
        <dbReference type="ARBA" id="ARBA00022989"/>
    </source>
</evidence>
<dbReference type="AlphaFoldDB" id="A0A0N0NRR4"/>
<feature type="transmembrane region" description="Helical" evidence="5">
    <location>
        <begin position="400"/>
        <end position="418"/>
    </location>
</feature>
<comment type="subcellular location">
    <subcellularLocation>
        <location evidence="1">Membrane</location>
        <topology evidence="1">Multi-pass membrane protein</topology>
    </subcellularLocation>
</comment>
<evidence type="ECO:0000256" key="2">
    <source>
        <dbReference type="ARBA" id="ARBA00022692"/>
    </source>
</evidence>
<evidence type="ECO:0000313" key="8">
    <source>
        <dbReference type="Proteomes" id="UP000038010"/>
    </source>
</evidence>
<dbReference type="InterPro" id="IPR036259">
    <property type="entry name" value="MFS_trans_sf"/>
</dbReference>
<dbReference type="InterPro" id="IPR020846">
    <property type="entry name" value="MFS_dom"/>
</dbReference>
<dbReference type="GeneID" id="28740971"/>
<dbReference type="STRING" id="1664694.A0A0N0NRR4"/>
<proteinExistence type="predicted"/>
<evidence type="ECO:0000256" key="1">
    <source>
        <dbReference type="ARBA" id="ARBA00004141"/>
    </source>
</evidence>
<dbReference type="InterPro" id="IPR011701">
    <property type="entry name" value="MFS"/>
</dbReference>
<sequence length="531" mass="59021">MELSTEKAFETELPPGTVRLQDEDKEATLLWPRPSSDPNQPLNWSKKRKVIHMVLLCIYTTLVFALLTVTPPLWATMTDELGISFEDLNYGYATGYAALTVFALVFVPLSIMYGRRPVYLATSMIMLAASIWMGKTRTTLDVIGSGFLVGIAGSVNEALFNVTICDLFFVHQRGTITGLYLLVVTIGTYLAPVASGYIAVSQGWRWVFTYCTIFMSATVLAMVFFLEETKWEEPASLLMTEDRSVARQDVSHATEKHLDGKTRDYHRAGSSETIALKTYRQRHPWYTPSRDTSTPAIVRFMRHIYHPFLILVTFPAAMFSALQYAWSESMLSFLAVSQANLYPLPPYNFSPIGVGNMNIAPGIGAILGSIFGGPFSDYLIIRIARRRGGIYEPEYRLYPFLLPGACMVAGVLTYGLTVAQGMPWIINAFGCGLVGFGLGACADMALVYVQDSYDGIIGPALIGVVFVRNGMATVMTFVIPIWMDSMGVYNMFLLLGILTALVMLTSVPLLIWGKRWRIKLGDKYKDLAKHV</sequence>
<dbReference type="Pfam" id="PF07690">
    <property type="entry name" value="MFS_1"/>
    <property type="match status" value="1"/>
</dbReference>
<gene>
    <name evidence="7" type="ORF">AB675_863</name>
</gene>
<dbReference type="OrthoDB" id="5215911at2759"/>
<dbReference type="GO" id="GO:0022857">
    <property type="term" value="F:transmembrane transporter activity"/>
    <property type="evidence" value="ECO:0007669"/>
    <property type="project" value="InterPro"/>
</dbReference>
<keyword evidence="2 5" id="KW-0812">Transmembrane</keyword>
<accession>A0A0N0NRR4</accession>
<feature type="transmembrane region" description="Helical" evidence="5">
    <location>
        <begin position="206"/>
        <end position="226"/>
    </location>
</feature>
<evidence type="ECO:0000256" key="4">
    <source>
        <dbReference type="ARBA" id="ARBA00023136"/>
    </source>
</evidence>
<dbReference type="PANTHER" id="PTHR23502:SF50">
    <property type="entry name" value="TRANSPORTER, PUTATIVE (AFU_ORTHOLOGUE AFUA_5G00430)-RELATED"/>
    <property type="match status" value="1"/>
</dbReference>
<keyword evidence="3 5" id="KW-1133">Transmembrane helix</keyword>
<dbReference type="VEuPathDB" id="FungiDB:AB675_863"/>
<feature type="transmembrane region" description="Helical" evidence="5">
    <location>
        <begin position="424"/>
        <end position="449"/>
    </location>
</feature>
<keyword evidence="4 5" id="KW-0472">Membrane</keyword>
<feature type="transmembrane region" description="Helical" evidence="5">
    <location>
        <begin position="118"/>
        <end position="134"/>
    </location>
</feature>
<dbReference type="EMBL" id="LFJN01000001">
    <property type="protein sequence ID" value="KPI45398.1"/>
    <property type="molecule type" value="Genomic_DNA"/>
</dbReference>
<protein>
    <submittedName>
        <fullName evidence="7">Putative MFS-type transporter</fullName>
    </submittedName>
</protein>
<feature type="transmembrane region" description="Helical" evidence="5">
    <location>
        <begin position="489"/>
        <end position="513"/>
    </location>
</feature>
<dbReference type="SUPFAM" id="SSF103473">
    <property type="entry name" value="MFS general substrate transporter"/>
    <property type="match status" value="1"/>
</dbReference>
<feature type="transmembrane region" description="Helical" evidence="5">
    <location>
        <begin position="461"/>
        <end position="483"/>
    </location>
</feature>
<feature type="transmembrane region" description="Helical" evidence="5">
    <location>
        <begin position="50"/>
        <end position="70"/>
    </location>
</feature>
<evidence type="ECO:0000256" key="5">
    <source>
        <dbReference type="SAM" id="Phobius"/>
    </source>
</evidence>
<evidence type="ECO:0000259" key="6">
    <source>
        <dbReference type="PROSITE" id="PS50850"/>
    </source>
</evidence>
<dbReference type="PROSITE" id="PS50850">
    <property type="entry name" value="MFS"/>
    <property type="match status" value="1"/>
</dbReference>
<dbReference type="Gene3D" id="1.20.1250.20">
    <property type="entry name" value="MFS general substrate transporter like domains"/>
    <property type="match status" value="1"/>
</dbReference>
<feature type="transmembrane region" description="Helical" evidence="5">
    <location>
        <begin position="90"/>
        <end position="111"/>
    </location>
</feature>
<dbReference type="GO" id="GO:0005886">
    <property type="term" value="C:plasma membrane"/>
    <property type="evidence" value="ECO:0007669"/>
    <property type="project" value="TreeGrafter"/>
</dbReference>
<organism evidence="7 8">
    <name type="scientific">Cyphellophora attinorum</name>
    <dbReference type="NCBI Taxonomy" id="1664694"/>
    <lineage>
        <taxon>Eukaryota</taxon>
        <taxon>Fungi</taxon>
        <taxon>Dikarya</taxon>
        <taxon>Ascomycota</taxon>
        <taxon>Pezizomycotina</taxon>
        <taxon>Eurotiomycetes</taxon>
        <taxon>Chaetothyriomycetidae</taxon>
        <taxon>Chaetothyriales</taxon>
        <taxon>Cyphellophoraceae</taxon>
        <taxon>Cyphellophora</taxon>
    </lineage>
</organism>
<feature type="transmembrane region" description="Helical" evidence="5">
    <location>
        <begin position="146"/>
        <end position="170"/>
    </location>
</feature>
<dbReference type="Proteomes" id="UP000038010">
    <property type="component" value="Unassembled WGS sequence"/>
</dbReference>
<dbReference type="RefSeq" id="XP_018005361.1">
    <property type="nucleotide sequence ID" value="XM_018149102.1"/>
</dbReference>
<dbReference type="PANTHER" id="PTHR23502">
    <property type="entry name" value="MAJOR FACILITATOR SUPERFAMILY"/>
    <property type="match status" value="1"/>
</dbReference>
<comment type="caution">
    <text evidence="7">The sequence shown here is derived from an EMBL/GenBank/DDBJ whole genome shotgun (WGS) entry which is preliminary data.</text>
</comment>
<feature type="transmembrane region" description="Helical" evidence="5">
    <location>
        <begin position="359"/>
        <end position="380"/>
    </location>
</feature>
<feature type="domain" description="Major facilitator superfamily (MFS) profile" evidence="6">
    <location>
        <begin position="49"/>
        <end position="514"/>
    </location>
</feature>
<name>A0A0N0NRR4_9EURO</name>
<feature type="transmembrane region" description="Helical" evidence="5">
    <location>
        <begin position="179"/>
        <end position="200"/>
    </location>
</feature>